<organism evidence="2 3">
    <name type="scientific">Citrobacter sedlakii</name>
    <dbReference type="NCBI Taxonomy" id="67826"/>
    <lineage>
        <taxon>Bacteria</taxon>
        <taxon>Pseudomonadati</taxon>
        <taxon>Pseudomonadota</taxon>
        <taxon>Gammaproteobacteria</taxon>
        <taxon>Enterobacterales</taxon>
        <taxon>Enterobacteriaceae</taxon>
        <taxon>Citrobacter</taxon>
        <taxon>Citrobacter freundii complex</taxon>
    </lineage>
</organism>
<evidence type="ECO:0000313" key="2">
    <source>
        <dbReference type="EMBL" id="MBJ8380665.1"/>
    </source>
</evidence>
<dbReference type="Proteomes" id="UP000746649">
    <property type="component" value="Unassembled WGS sequence"/>
</dbReference>
<evidence type="ECO:0008006" key="4">
    <source>
        <dbReference type="Google" id="ProtNLM"/>
    </source>
</evidence>
<evidence type="ECO:0000256" key="1">
    <source>
        <dbReference type="SAM" id="SignalP"/>
    </source>
</evidence>
<dbReference type="PROSITE" id="PS51257">
    <property type="entry name" value="PROKAR_LIPOPROTEIN"/>
    <property type="match status" value="1"/>
</dbReference>
<keyword evidence="1" id="KW-0732">Signal</keyword>
<dbReference type="Pfam" id="PF13992">
    <property type="entry name" value="YecR"/>
    <property type="match status" value="1"/>
</dbReference>
<feature type="signal peptide" evidence="1">
    <location>
        <begin position="1"/>
        <end position="22"/>
    </location>
</feature>
<keyword evidence="3" id="KW-1185">Reference proteome</keyword>
<dbReference type="RefSeq" id="WP_200034019.1">
    <property type="nucleotide sequence ID" value="NZ_JADWND010000003.1"/>
</dbReference>
<feature type="chain" id="PRO_5045322554" description="YecR-like lipoprotein" evidence="1">
    <location>
        <begin position="23"/>
        <end position="111"/>
    </location>
</feature>
<proteinExistence type="predicted"/>
<comment type="caution">
    <text evidence="2">The sequence shown here is derived from an EMBL/GenBank/DDBJ whole genome shotgun (WGS) entry which is preliminary data.</text>
</comment>
<dbReference type="InterPro" id="IPR025731">
    <property type="entry name" value="YecR-like"/>
</dbReference>
<accession>A0ABS0ZPD0</accession>
<evidence type="ECO:0000313" key="3">
    <source>
        <dbReference type="Proteomes" id="UP000746649"/>
    </source>
</evidence>
<gene>
    <name evidence="2" type="ORF">I6M88_06680</name>
</gene>
<reference evidence="2 3" key="1">
    <citation type="submission" date="2020-11" db="EMBL/GenBank/DDBJ databases">
        <title>Enhanced detection system for hospital associated transmission using whole genome sequencing surveillance.</title>
        <authorList>
            <person name="Harrison L.H."/>
            <person name="Van Tyne D."/>
            <person name="Marsh J.W."/>
            <person name="Griffith M.P."/>
            <person name="Snyder D.J."/>
            <person name="Cooper V.S."/>
            <person name="Mustapha M."/>
        </authorList>
    </citation>
    <scope>NUCLEOTIDE SEQUENCE [LARGE SCALE GENOMIC DNA]</scope>
    <source>
        <strain evidence="2 3">CB00117</strain>
    </source>
</reference>
<dbReference type="EMBL" id="JADWND010000003">
    <property type="protein sequence ID" value="MBJ8380665.1"/>
    <property type="molecule type" value="Genomic_DNA"/>
</dbReference>
<sequence>MKTLLLALSLTALTGCTISRHAEVSEVSATTGVVRLSYGEAMLQNAVTDEYIAHGTATKACQQTGYANAVRFGQPVKTCRVFAGSLCINSQVILSYQCQGVVLSQTLSPTY</sequence>
<name>A0ABS0ZPD0_9ENTR</name>
<protein>
    <recommendedName>
        <fullName evidence="4">YecR-like lipoprotein</fullName>
    </recommendedName>
</protein>